<accession>A0ABR3FHH7</accession>
<feature type="region of interest" description="Disordered" evidence="1">
    <location>
        <begin position="13"/>
        <end position="33"/>
    </location>
</feature>
<proteinExistence type="predicted"/>
<evidence type="ECO:0000259" key="2">
    <source>
        <dbReference type="Pfam" id="PF00248"/>
    </source>
</evidence>
<evidence type="ECO:0000313" key="4">
    <source>
        <dbReference type="Proteomes" id="UP001465976"/>
    </source>
</evidence>
<dbReference type="Proteomes" id="UP001465976">
    <property type="component" value="Unassembled WGS sequence"/>
</dbReference>
<dbReference type="EMBL" id="JBAHYK010000365">
    <property type="protein sequence ID" value="KAL0574789.1"/>
    <property type="molecule type" value="Genomic_DNA"/>
</dbReference>
<dbReference type="PANTHER" id="PTHR11732">
    <property type="entry name" value="ALDO/KETO REDUCTASE"/>
    <property type="match status" value="1"/>
</dbReference>
<organism evidence="3 4">
    <name type="scientific">Marasmius crinis-equi</name>
    <dbReference type="NCBI Taxonomy" id="585013"/>
    <lineage>
        <taxon>Eukaryota</taxon>
        <taxon>Fungi</taxon>
        <taxon>Dikarya</taxon>
        <taxon>Basidiomycota</taxon>
        <taxon>Agaricomycotina</taxon>
        <taxon>Agaricomycetes</taxon>
        <taxon>Agaricomycetidae</taxon>
        <taxon>Agaricales</taxon>
        <taxon>Marasmiineae</taxon>
        <taxon>Marasmiaceae</taxon>
        <taxon>Marasmius</taxon>
    </lineage>
</organism>
<feature type="domain" description="NADP-dependent oxidoreductase" evidence="2">
    <location>
        <begin position="57"/>
        <end position="205"/>
    </location>
</feature>
<dbReference type="Gene3D" id="3.20.20.100">
    <property type="entry name" value="NADP-dependent oxidoreductase domain"/>
    <property type="match status" value="1"/>
</dbReference>
<reference evidence="3 4" key="1">
    <citation type="submission" date="2024-02" db="EMBL/GenBank/DDBJ databases">
        <title>A draft genome for the cacao thread blight pathogen Marasmius crinis-equi.</title>
        <authorList>
            <person name="Cohen S.P."/>
            <person name="Baruah I.K."/>
            <person name="Amoako-Attah I."/>
            <person name="Bukari Y."/>
            <person name="Meinhardt L.W."/>
            <person name="Bailey B.A."/>
        </authorList>
    </citation>
    <scope>NUCLEOTIDE SEQUENCE [LARGE SCALE GENOMIC DNA]</scope>
    <source>
        <strain evidence="3 4">GH-76</strain>
    </source>
</reference>
<dbReference type="InterPro" id="IPR018170">
    <property type="entry name" value="Aldo/ket_reductase_CS"/>
</dbReference>
<evidence type="ECO:0000313" key="3">
    <source>
        <dbReference type="EMBL" id="KAL0574789.1"/>
    </source>
</evidence>
<dbReference type="Pfam" id="PF00248">
    <property type="entry name" value="Aldo_ket_red"/>
    <property type="match status" value="1"/>
</dbReference>
<dbReference type="CDD" id="cd19071">
    <property type="entry name" value="AKR_AKR1-5-like"/>
    <property type="match status" value="1"/>
</dbReference>
<gene>
    <name evidence="3" type="ORF">V5O48_007181</name>
</gene>
<name>A0ABR3FHH7_9AGAR</name>
<sequence length="230" mass="25634">MFSRNLKNLARNPVLGARRHHGQGNGGLPSHFTLNSGDEIPAVDLGVWRAGKGEVGGAFKAALNAGYRHIDGAWIYRNEEEVGKALKNSGVARDQIWLTSKLWNSFHAPEATLDDSLLKLGTDYLDLTQERQQKKREEMVEKGKIRNIGVSNFTIPKVEALRWNHLKTDPAVNQIELNYCFPQPGMLQWSKETGVLLQAYSPLGSVGRVFESLNVPVVDTFFNSSDYAAR</sequence>
<evidence type="ECO:0000256" key="1">
    <source>
        <dbReference type="SAM" id="MobiDB-lite"/>
    </source>
</evidence>
<keyword evidence="4" id="KW-1185">Reference proteome</keyword>
<dbReference type="InterPro" id="IPR023210">
    <property type="entry name" value="NADP_OxRdtase_dom"/>
</dbReference>
<protein>
    <recommendedName>
        <fullName evidence="2">NADP-dependent oxidoreductase domain-containing protein</fullName>
    </recommendedName>
</protein>
<dbReference type="PROSITE" id="PS00798">
    <property type="entry name" value="ALDOKETO_REDUCTASE_1"/>
    <property type="match status" value="1"/>
</dbReference>
<dbReference type="SUPFAM" id="SSF51430">
    <property type="entry name" value="NAD(P)-linked oxidoreductase"/>
    <property type="match status" value="1"/>
</dbReference>
<dbReference type="InterPro" id="IPR020471">
    <property type="entry name" value="AKR"/>
</dbReference>
<dbReference type="InterPro" id="IPR036812">
    <property type="entry name" value="NAD(P)_OxRdtase_dom_sf"/>
</dbReference>
<comment type="caution">
    <text evidence="3">The sequence shown here is derived from an EMBL/GenBank/DDBJ whole genome shotgun (WGS) entry which is preliminary data.</text>
</comment>
<dbReference type="PRINTS" id="PR00069">
    <property type="entry name" value="ALDKETRDTASE"/>
</dbReference>